<dbReference type="Proteomes" id="UP001521150">
    <property type="component" value="Unassembled WGS sequence"/>
</dbReference>
<name>A0ABS8ZLK5_9PSEU</name>
<comment type="caution">
    <text evidence="1">The sequence shown here is derived from an EMBL/GenBank/DDBJ whole genome shotgun (WGS) entry which is preliminary data.</text>
</comment>
<protein>
    <recommendedName>
        <fullName evidence="3">PpiC domain-containing protein</fullName>
    </recommendedName>
</protein>
<organism evidence="1 2">
    <name type="scientific">Kibdelosporangium philippinense</name>
    <dbReference type="NCBI Taxonomy" id="211113"/>
    <lineage>
        <taxon>Bacteria</taxon>
        <taxon>Bacillati</taxon>
        <taxon>Actinomycetota</taxon>
        <taxon>Actinomycetes</taxon>
        <taxon>Pseudonocardiales</taxon>
        <taxon>Pseudonocardiaceae</taxon>
        <taxon>Kibdelosporangium</taxon>
    </lineage>
</organism>
<dbReference type="PROSITE" id="PS51257">
    <property type="entry name" value="PROKAR_LIPOPROTEIN"/>
    <property type="match status" value="1"/>
</dbReference>
<evidence type="ECO:0008006" key="3">
    <source>
        <dbReference type="Google" id="ProtNLM"/>
    </source>
</evidence>
<evidence type="ECO:0000313" key="1">
    <source>
        <dbReference type="EMBL" id="MCE7008670.1"/>
    </source>
</evidence>
<reference evidence="1 2" key="1">
    <citation type="submission" date="2021-12" db="EMBL/GenBank/DDBJ databases">
        <title>Genome sequence of Kibdelosporangium philippinense ATCC 49844.</title>
        <authorList>
            <person name="Fedorov E.A."/>
            <person name="Omeragic M."/>
            <person name="Shalygina K.F."/>
            <person name="Maclea K.S."/>
        </authorList>
    </citation>
    <scope>NUCLEOTIDE SEQUENCE [LARGE SCALE GENOMIC DNA]</scope>
    <source>
        <strain evidence="1 2">ATCC 49844</strain>
    </source>
</reference>
<gene>
    <name evidence="1" type="ORF">LWC34_38535</name>
</gene>
<dbReference type="RefSeq" id="WP_233730148.1">
    <property type="nucleotide sequence ID" value="NZ_JAJVCN010000003.1"/>
</dbReference>
<evidence type="ECO:0000313" key="2">
    <source>
        <dbReference type="Proteomes" id="UP001521150"/>
    </source>
</evidence>
<proteinExistence type="predicted"/>
<dbReference type="InterPro" id="IPR027304">
    <property type="entry name" value="Trigger_fact/SurA_dom_sf"/>
</dbReference>
<accession>A0ABS8ZLK5</accession>
<dbReference type="SUPFAM" id="SSF109998">
    <property type="entry name" value="Triger factor/SurA peptide-binding domain-like"/>
    <property type="match status" value="1"/>
</dbReference>
<sequence length="320" mass="33557">MTTAMRRSIGMITATALLVAGCSAGQGDPKVALTVGDAKVSTVEQIQRTLNDLLATNQAVQDQARQHKLDQVSRGIVGQQAINQLAADAARRLGIQITDAQAEAAIPVLTGPGATQSDPFQSIVDAAFQPKDLARARLALAEVGRRALGRSSVTFDAVVLQDADAAVELARKIAENPAQSTALIQAAPEAMGEPFLNSVFGPEAALQDPSNLLTLAASPYYNVPAGEVIATRLTGNQGGYLVLFMKARRAVTPPAEVTIPELKPVELAQIGQGQLTLLASVVPVQPNPRFGKWDPVTLKVVSGEEATNISTVFQAKSTQP</sequence>
<dbReference type="EMBL" id="JAJVCN010000003">
    <property type="protein sequence ID" value="MCE7008670.1"/>
    <property type="molecule type" value="Genomic_DNA"/>
</dbReference>
<keyword evidence="2" id="KW-1185">Reference proteome</keyword>